<name>A0ABP9CKI6_9FLAO</name>
<evidence type="ECO:0000313" key="1">
    <source>
        <dbReference type="EMBL" id="GAA4809997.1"/>
    </source>
</evidence>
<keyword evidence="2" id="KW-1185">Reference proteome</keyword>
<dbReference type="EMBL" id="BAABJW010000002">
    <property type="protein sequence ID" value="GAA4809997.1"/>
    <property type="molecule type" value="Genomic_DNA"/>
</dbReference>
<accession>A0ABP9CKI6</accession>
<sequence>MLQGLFKADLETDDAQVFRIRLNILLMKFYIYPLKRRKRGVRKIQEKFKKKYQTEFKKKPKLMKIFRVLRTFKVKQVYVNMDTGNYILNAKLYPIFSLLNYKFGNFHVNFLGQNELVLLIKNRPINIIKAFINF</sequence>
<gene>
    <name evidence="1" type="ORF">GCM10023330_16250</name>
</gene>
<reference evidence="2" key="1">
    <citation type="journal article" date="2019" name="Int. J. Syst. Evol. Microbiol.">
        <title>The Global Catalogue of Microorganisms (GCM) 10K type strain sequencing project: providing services to taxonomists for standard genome sequencing and annotation.</title>
        <authorList>
            <consortium name="The Broad Institute Genomics Platform"/>
            <consortium name="The Broad Institute Genome Sequencing Center for Infectious Disease"/>
            <person name="Wu L."/>
            <person name="Ma J."/>
        </authorList>
    </citation>
    <scope>NUCLEOTIDE SEQUENCE [LARGE SCALE GENOMIC DNA]</scope>
    <source>
        <strain evidence="2">JCM 18325</strain>
    </source>
</reference>
<organism evidence="1 2">
    <name type="scientific">Litoribaculum gwangyangense</name>
    <dbReference type="NCBI Taxonomy" id="1130722"/>
    <lineage>
        <taxon>Bacteria</taxon>
        <taxon>Pseudomonadati</taxon>
        <taxon>Bacteroidota</taxon>
        <taxon>Flavobacteriia</taxon>
        <taxon>Flavobacteriales</taxon>
        <taxon>Flavobacteriaceae</taxon>
        <taxon>Litoribaculum</taxon>
    </lineage>
</organism>
<protein>
    <submittedName>
        <fullName evidence="1">Uncharacterized protein</fullName>
    </submittedName>
</protein>
<dbReference type="Proteomes" id="UP001501433">
    <property type="component" value="Unassembled WGS sequence"/>
</dbReference>
<proteinExistence type="predicted"/>
<evidence type="ECO:0000313" key="2">
    <source>
        <dbReference type="Proteomes" id="UP001501433"/>
    </source>
</evidence>
<comment type="caution">
    <text evidence="1">The sequence shown here is derived from an EMBL/GenBank/DDBJ whole genome shotgun (WGS) entry which is preliminary data.</text>
</comment>